<name>A0A816VG57_9BILA</name>
<accession>A0A816VG57</accession>
<dbReference type="InterPro" id="IPR050309">
    <property type="entry name" value="Type-B_Carboxylest/Lipase"/>
</dbReference>
<evidence type="ECO:0000313" key="2">
    <source>
        <dbReference type="EMBL" id="CAF2113140.1"/>
    </source>
</evidence>
<dbReference type="AlphaFoldDB" id="A0A816VG57"/>
<reference evidence="2" key="1">
    <citation type="submission" date="2021-02" db="EMBL/GenBank/DDBJ databases">
        <authorList>
            <person name="Nowell W R."/>
        </authorList>
    </citation>
    <scope>NUCLEOTIDE SEQUENCE</scope>
</reference>
<proteinExistence type="predicted"/>
<dbReference type="Gene3D" id="3.40.50.1820">
    <property type="entry name" value="alpha/beta hydrolase"/>
    <property type="match status" value="1"/>
</dbReference>
<gene>
    <name evidence="2" type="ORF">MBJ925_LOCUS24525</name>
</gene>
<dbReference type="EMBL" id="CAJNRE010012745">
    <property type="protein sequence ID" value="CAF2113140.1"/>
    <property type="molecule type" value="Genomic_DNA"/>
</dbReference>
<dbReference type="InterPro" id="IPR002018">
    <property type="entry name" value="CarbesteraseB"/>
</dbReference>
<dbReference type="SUPFAM" id="SSF53474">
    <property type="entry name" value="alpha/beta-Hydrolases"/>
    <property type="match status" value="1"/>
</dbReference>
<feature type="domain" description="Carboxylesterase type B" evidence="1">
    <location>
        <begin position="12"/>
        <end position="501"/>
    </location>
</feature>
<evidence type="ECO:0000259" key="1">
    <source>
        <dbReference type="Pfam" id="PF00135"/>
    </source>
</evidence>
<comment type="caution">
    <text evidence="2">The sequence shown here is derived from an EMBL/GenBank/DDBJ whole genome shotgun (WGS) entry which is preliminary data.</text>
</comment>
<dbReference type="PANTHER" id="PTHR11559">
    <property type="entry name" value="CARBOXYLESTERASE"/>
    <property type="match status" value="1"/>
</dbReference>
<dbReference type="Pfam" id="PF00135">
    <property type="entry name" value="COesterase"/>
    <property type="match status" value="1"/>
</dbReference>
<dbReference type="InterPro" id="IPR029058">
    <property type="entry name" value="AB_hydrolase_fold"/>
</dbReference>
<evidence type="ECO:0000313" key="3">
    <source>
        <dbReference type="Proteomes" id="UP000663824"/>
    </source>
</evidence>
<sequence length="531" mass="59860">MIITADAVDNGLQTRKGIIYGRQTEHTIEYLGIQYAKANRWQPPVDLASKRFSNGSIEATSFGPCCPQIEANIYITAQDEECLYLNIFTPLNRHKNSLLPVLVWIHGGGFETGCSSQSIPLVYNGTNIIRNSLEQPVIVITMNYRLGIFSDMYLAELVEENIEWPTAGNYNYLDMLSALRWINMNIRDYGGDPNNVLLFGESSGGRAVGDIGALKGSLNLYRHIISQSGSFNSFSFYTNISISLQRSNSIAKKLNCQNNKNETVLECLRKASVNDLIVAYGDDGLRSVIDGYFFLYYPQLAIQHGIYNPNINMMVGFNKHEMPICLIYPSMNSENATSIINNFVGYGTTSMIVNSNRLNDCSSSSDGPNRCCDIVGPILTNWLGCGVRRLYNSIHMKYNGKQHNLFWYNMDCNAGICPQLTKEQGGGICAHTFEIPLVFGTESDYRSANPINCTWDKQTRIYSNKIISHWISMGTTGEPLKPWLRYDPSKSNYLELTPYHEFSMESWNEDCSIFDQSEQDNLFQMFGSDDE</sequence>
<organism evidence="2 3">
    <name type="scientific">Rotaria magnacalcarata</name>
    <dbReference type="NCBI Taxonomy" id="392030"/>
    <lineage>
        <taxon>Eukaryota</taxon>
        <taxon>Metazoa</taxon>
        <taxon>Spiralia</taxon>
        <taxon>Gnathifera</taxon>
        <taxon>Rotifera</taxon>
        <taxon>Eurotatoria</taxon>
        <taxon>Bdelloidea</taxon>
        <taxon>Philodinida</taxon>
        <taxon>Philodinidae</taxon>
        <taxon>Rotaria</taxon>
    </lineage>
</organism>
<dbReference type="Proteomes" id="UP000663824">
    <property type="component" value="Unassembled WGS sequence"/>
</dbReference>
<protein>
    <recommendedName>
        <fullName evidence="1">Carboxylesterase type B domain-containing protein</fullName>
    </recommendedName>
</protein>